<dbReference type="InterPro" id="IPR036680">
    <property type="entry name" value="SPOR-like_sf"/>
</dbReference>
<feature type="chain" id="PRO_5047214568" evidence="2">
    <location>
        <begin position="24"/>
        <end position="453"/>
    </location>
</feature>
<comment type="caution">
    <text evidence="4">The sequence shown here is derived from an EMBL/GenBank/DDBJ whole genome shotgun (WGS) entry which is preliminary data.</text>
</comment>
<dbReference type="Gene3D" id="3.30.70.1070">
    <property type="entry name" value="Sporulation related repeat"/>
    <property type="match status" value="1"/>
</dbReference>
<evidence type="ECO:0000313" key="5">
    <source>
        <dbReference type="Proteomes" id="UP001165342"/>
    </source>
</evidence>
<accession>A0ABT0S326</accession>
<feature type="signal peptide" evidence="2">
    <location>
        <begin position="1"/>
        <end position="23"/>
    </location>
</feature>
<organism evidence="4 5">
    <name type="scientific">Sphingomonas hankyongi</name>
    <dbReference type="NCBI Taxonomy" id="2908209"/>
    <lineage>
        <taxon>Bacteria</taxon>
        <taxon>Pseudomonadati</taxon>
        <taxon>Pseudomonadota</taxon>
        <taxon>Alphaproteobacteria</taxon>
        <taxon>Sphingomonadales</taxon>
        <taxon>Sphingomonadaceae</taxon>
        <taxon>Sphingomonas</taxon>
    </lineage>
</organism>
<reference evidence="4" key="1">
    <citation type="submission" date="2022-05" db="EMBL/GenBank/DDBJ databases">
        <authorList>
            <person name="Jo J.-H."/>
            <person name="Im W.-T."/>
        </authorList>
    </citation>
    <scope>NUCLEOTIDE SEQUENCE</scope>
    <source>
        <strain evidence="4">SE220</strain>
    </source>
</reference>
<dbReference type="EMBL" id="JAMGBE010000003">
    <property type="protein sequence ID" value="MCL6730282.1"/>
    <property type="molecule type" value="Genomic_DNA"/>
</dbReference>
<dbReference type="Gene3D" id="1.25.40.10">
    <property type="entry name" value="Tetratricopeptide repeat domain"/>
    <property type="match status" value="1"/>
</dbReference>
<name>A0ABT0S326_9SPHN</name>
<dbReference type="InterPro" id="IPR007730">
    <property type="entry name" value="SPOR-like_dom"/>
</dbReference>
<feature type="domain" description="SPOR" evidence="3">
    <location>
        <begin position="359"/>
        <end position="443"/>
    </location>
</feature>
<dbReference type="Pfam" id="PF14559">
    <property type="entry name" value="TPR_19"/>
    <property type="match status" value="1"/>
</dbReference>
<dbReference type="SUPFAM" id="SSF110997">
    <property type="entry name" value="Sporulation related repeat"/>
    <property type="match status" value="1"/>
</dbReference>
<proteinExistence type="predicted"/>
<dbReference type="Pfam" id="PF05036">
    <property type="entry name" value="SPOR"/>
    <property type="match status" value="1"/>
</dbReference>
<dbReference type="PROSITE" id="PS51724">
    <property type="entry name" value="SPOR"/>
    <property type="match status" value="1"/>
</dbReference>
<dbReference type="SUPFAM" id="SSF48452">
    <property type="entry name" value="TPR-like"/>
    <property type="match status" value="1"/>
</dbReference>
<feature type="compositionally biased region" description="Low complexity" evidence="1">
    <location>
        <begin position="272"/>
        <end position="289"/>
    </location>
</feature>
<dbReference type="RefSeq" id="WP_249831779.1">
    <property type="nucleotide sequence ID" value="NZ_JAMGBE010000003.1"/>
</dbReference>
<feature type="region of interest" description="Disordered" evidence="1">
    <location>
        <begin position="272"/>
        <end position="311"/>
    </location>
</feature>
<evidence type="ECO:0000313" key="4">
    <source>
        <dbReference type="EMBL" id="MCL6730282.1"/>
    </source>
</evidence>
<sequence length="453" mass="47791">MSKPFRFASAASFIVLAAMTAGCATPQKTGIREVKPVGQMGYATRAMAALSADDAATAIGFAEQAVQQSPRDAGFRALLGNCYFAAGRFASAEGAYKDSLTIYENQPRVILKLVLVQIALGKNSEAMSLLETARPDLDAADYGLALALAGRVPEAIEVLGPAARETGADGRVRQNLALAYAFSGDWMTARTIAAQDVPADKLDQRIQQWMQLANPTKSSDQVAALTGVTPVALDPGQPVRLALNPTAATTQVAQAEAPAPTPAQAVDVQPQPQFAAAQPPAPGSQVAEAAPPPPPARFYESEPATRPERAPVTVSMAAAAAPEAPAAFAAFAPTVMKAKPVPAKVRRASAPVRKPSTVQKGRSNAVVQLGAYKSPEYVAAAWNTLTKRYPALREYLPVRARFDSPKGTFWRLSIQGFNSRREAVARCELLQSRGGNCFVREVAGDAPVQIASR</sequence>
<dbReference type="PROSITE" id="PS51257">
    <property type="entry name" value="PROKAR_LIPOPROTEIN"/>
    <property type="match status" value="1"/>
</dbReference>
<keyword evidence="2" id="KW-0732">Signal</keyword>
<evidence type="ECO:0000256" key="1">
    <source>
        <dbReference type="SAM" id="MobiDB-lite"/>
    </source>
</evidence>
<keyword evidence="5" id="KW-1185">Reference proteome</keyword>
<dbReference type="Proteomes" id="UP001165342">
    <property type="component" value="Unassembled WGS sequence"/>
</dbReference>
<feature type="compositionally biased region" description="Basic and acidic residues" evidence="1">
    <location>
        <begin position="299"/>
        <end position="309"/>
    </location>
</feature>
<dbReference type="InterPro" id="IPR011990">
    <property type="entry name" value="TPR-like_helical_dom_sf"/>
</dbReference>
<evidence type="ECO:0000256" key="2">
    <source>
        <dbReference type="SAM" id="SignalP"/>
    </source>
</evidence>
<gene>
    <name evidence="4" type="ORF">LZ538_09480</name>
</gene>
<evidence type="ECO:0000259" key="3">
    <source>
        <dbReference type="PROSITE" id="PS51724"/>
    </source>
</evidence>
<protein>
    <submittedName>
        <fullName evidence="4">Tetratricopeptide repeat protein</fullName>
    </submittedName>
</protein>